<name>A0ABX0T9Z6_9MICO</name>
<dbReference type="Proteomes" id="UP001318300">
    <property type="component" value="Unassembled WGS sequence"/>
</dbReference>
<dbReference type="EMBL" id="JAAOYO010000004">
    <property type="protein sequence ID" value="NII42300.1"/>
    <property type="molecule type" value="Genomic_DNA"/>
</dbReference>
<dbReference type="RefSeq" id="WP_166781275.1">
    <property type="nucleotide sequence ID" value="NZ_JAAOYO010000004.1"/>
</dbReference>
<accession>A0ABX0T9Z6</accession>
<keyword evidence="2" id="KW-1185">Reference proteome</keyword>
<comment type="caution">
    <text evidence="1">The sequence shown here is derived from an EMBL/GenBank/DDBJ whole genome shotgun (WGS) entry which is preliminary data.</text>
</comment>
<evidence type="ECO:0000313" key="2">
    <source>
        <dbReference type="Proteomes" id="UP001318300"/>
    </source>
</evidence>
<organism evidence="1 2">
    <name type="scientific">Curtobacterium salicis</name>
    <dbReference type="NCBI Taxonomy" id="1779862"/>
    <lineage>
        <taxon>Bacteria</taxon>
        <taxon>Bacillati</taxon>
        <taxon>Actinomycetota</taxon>
        <taxon>Actinomycetes</taxon>
        <taxon>Micrococcales</taxon>
        <taxon>Microbacteriaceae</taxon>
        <taxon>Curtobacterium</taxon>
    </lineage>
</organism>
<protein>
    <recommendedName>
        <fullName evidence="3">Transposase</fullName>
    </recommendedName>
</protein>
<evidence type="ECO:0000313" key="1">
    <source>
        <dbReference type="EMBL" id="NII42300.1"/>
    </source>
</evidence>
<reference evidence="1 2" key="1">
    <citation type="submission" date="2020-03" db="EMBL/GenBank/DDBJ databases">
        <title>Above-ground endophytic microbial communities from plants in different locations in the United States.</title>
        <authorList>
            <person name="Frank C."/>
        </authorList>
    </citation>
    <scope>NUCLEOTIDE SEQUENCE [LARGE SCALE GENOMIC DNA]</scope>
    <source>
        <strain evidence="1 2">WW7</strain>
    </source>
</reference>
<sequence>MAGRSLDDLGSSGFSWMDLRAFTRYAPHTSAFARSYHGEAAAWGPTEHLLATLIDVEQIANWQRAGKKAGPRPKPLLRPGQRKRIGTTVLSLDAMDKLLGYSPRT</sequence>
<gene>
    <name evidence="1" type="ORF">E9228_002958</name>
</gene>
<evidence type="ECO:0008006" key="3">
    <source>
        <dbReference type="Google" id="ProtNLM"/>
    </source>
</evidence>
<proteinExistence type="predicted"/>